<proteinExistence type="inferred from homology"/>
<dbReference type="NCBIfam" id="TIGR00496">
    <property type="entry name" value="frr"/>
    <property type="match status" value="1"/>
</dbReference>
<comment type="caution">
    <text evidence="5">The sequence shown here is derived from an EMBL/GenBank/DDBJ whole genome shotgun (WGS) entry which is preliminary data.</text>
</comment>
<comment type="function">
    <text evidence="3">Responsible for the release of ribosomes from messenger RNA at the termination of protein biosynthesis. May increase the efficiency of translation by recycling ribosomes from one round of translation to another.</text>
</comment>
<evidence type="ECO:0000313" key="6">
    <source>
        <dbReference type="Proteomes" id="UP001418637"/>
    </source>
</evidence>
<gene>
    <name evidence="3 5" type="primary">frr</name>
    <name evidence="5" type="ORF">WJT86_06865</name>
</gene>
<dbReference type="RefSeq" id="WP_346336799.1">
    <property type="nucleotide sequence ID" value="NZ_JBBYXI010000002.1"/>
</dbReference>
<dbReference type="EMBL" id="JBBYXI010000002">
    <property type="protein sequence ID" value="MEN3930778.1"/>
    <property type="molecule type" value="Genomic_DNA"/>
</dbReference>
<comment type="subcellular location">
    <subcellularLocation>
        <location evidence="3">Cytoplasm</location>
    </subcellularLocation>
</comment>
<evidence type="ECO:0000313" key="5">
    <source>
        <dbReference type="EMBL" id="MEN3930778.1"/>
    </source>
</evidence>
<evidence type="ECO:0000256" key="1">
    <source>
        <dbReference type="ARBA" id="ARBA00005912"/>
    </source>
</evidence>
<dbReference type="HAMAP" id="MF_00040">
    <property type="entry name" value="RRF"/>
    <property type="match status" value="1"/>
</dbReference>
<comment type="similarity">
    <text evidence="1 3">Belongs to the RRF family.</text>
</comment>
<dbReference type="Pfam" id="PF01765">
    <property type="entry name" value="RRF"/>
    <property type="match status" value="1"/>
</dbReference>
<dbReference type="SUPFAM" id="SSF55194">
    <property type="entry name" value="Ribosome recycling factor, RRF"/>
    <property type="match status" value="1"/>
</dbReference>
<dbReference type="Gene3D" id="3.30.1360.40">
    <property type="match status" value="1"/>
</dbReference>
<evidence type="ECO:0000256" key="3">
    <source>
        <dbReference type="HAMAP-Rule" id="MF_00040"/>
    </source>
</evidence>
<sequence>MTATFDISDIKRRMQGAFNSFKHDLSSLRTGRASPAILDPIQVDAYGSMTPLSQLGTVSVPEPRLLSIQVWDRGLVQAIEKAISISDLGLNPQTEGQTIRLRIPEMTEQRRKELVKVAHKYAEDARVAVRHVRRDGMDTIKKLEKDGSISEDDAKREGDQVQKATDAAIAEIDAQLVVKEKEIMQV</sequence>
<evidence type="ECO:0000259" key="4">
    <source>
        <dbReference type="Pfam" id="PF01765"/>
    </source>
</evidence>
<dbReference type="Proteomes" id="UP001418637">
    <property type="component" value="Unassembled WGS sequence"/>
</dbReference>
<evidence type="ECO:0000256" key="2">
    <source>
        <dbReference type="ARBA" id="ARBA00022917"/>
    </source>
</evidence>
<dbReference type="InterPro" id="IPR023584">
    <property type="entry name" value="Ribosome_recyc_fac_dom"/>
</dbReference>
<keyword evidence="2 3" id="KW-0648">Protein biosynthesis</keyword>
<dbReference type="CDD" id="cd00520">
    <property type="entry name" value="RRF"/>
    <property type="match status" value="1"/>
</dbReference>
<dbReference type="Gene3D" id="1.10.132.20">
    <property type="entry name" value="Ribosome-recycling factor"/>
    <property type="match status" value="1"/>
</dbReference>
<keyword evidence="3" id="KW-0963">Cytoplasm</keyword>
<keyword evidence="6" id="KW-1185">Reference proteome</keyword>
<organism evidence="5 6">
    <name type="scientific">Hohaiivirga grylli</name>
    <dbReference type="NCBI Taxonomy" id="3133970"/>
    <lineage>
        <taxon>Bacteria</taxon>
        <taxon>Pseudomonadati</taxon>
        <taxon>Pseudomonadota</taxon>
        <taxon>Alphaproteobacteria</taxon>
        <taxon>Hyphomicrobiales</taxon>
        <taxon>Methylobacteriaceae</taxon>
        <taxon>Hohaiivirga</taxon>
    </lineage>
</organism>
<accession>A0ABV0BIG9</accession>
<dbReference type="InterPro" id="IPR002661">
    <property type="entry name" value="Ribosome_recyc_fac"/>
</dbReference>
<feature type="domain" description="Ribosome recycling factor" evidence="4">
    <location>
        <begin position="21"/>
        <end position="184"/>
    </location>
</feature>
<dbReference type="InterPro" id="IPR036191">
    <property type="entry name" value="RRF_sf"/>
</dbReference>
<name>A0ABV0BIG9_9HYPH</name>
<reference evidence="5 6" key="1">
    <citation type="submission" date="2024-04" db="EMBL/GenBank/DDBJ databases">
        <title>A novel species isolated from cricket.</title>
        <authorList>
            <person name="Wang H.-C."/>
        </authorList>
    </citation>
    <scope>NUCLEOTIDE SEQUENCE [LARGE SCALE GENOMIC DNA]</scope>
    <source>
        <strain evidence="5 6">WL0021</strain>
    </source>
</reference>
<protein>
    <recommendedName>
        <fullName evidence="3">Ribosome-recycling factor</fullName>
        <shortName evidence="3">RRF</shortName>
    </recommendedName>
    <alternativeName>
        <fullName evidence="3">Ribosome-releasing factor</fullName>
    </alternativeName>
</protein>
<dbReference type="PANTHER" id="PTHR20982">
    <property type="entry name" value="RIBOSOME RECYCLING FACTOR"/>
    <property type="match status" value="1"/>
</dbReference>
<dbReference type="PANTHER" id="PTHR20982:SF3">
    <property type="entry name" value="MITOCHONDRIAL RIBOSOME RECYCLING FACTOR PSEUDO 1"/>
    <property type="match status" value="1"/>
</dbReference>